<organism evidence="5 6">
    <name type="scientific">Saltatorellus ferox</name>
    <dbReference type="NCBI Taxonomy" id="2528018"/>
    <lineage>
        <taxon>Bacteria</taxon>
        <taxon>Pseudomonadati</taxon>
        <taxon>Planctomycetota</taxon>
        <taxon>Planctomycetia</taxon>
        <taxon>Planctomycetia incertae sedis</taxon>
        <taxon>Saltatorellus</taxon>
    </lineage>
</organism>
<dbReference type="EMBL" id="CP036434">
    <property type="protein sequence ID" value="QDV09151.1"/>
    <property type="molecule type" value="Genomic_DNA"/>
</dbReference>
<proteinExistence type="predicted"/>
<dbReference type="InterPro" id="IPR029063">
    <property type="entry name" value="SAM-dependent_MTases_sf"/>
</dbReference>
<dbReference type="Gene3D" id="3.30.750.80">
    <property type="entry name" value="RNA methyltransferase domain (HRMD) like"/>
    <property type="match status" value="1"/>
</dbReference>
<keyword evidence="1 5" id="KW-0489">Methyltransferase</keyword>
<protein>
    <submittedName>
        <fullName evidence="5">Ribosomal RNA large subunit methyltransferase I</fullName>
        <ecNumber evidence="5">2.1.1.191</ecNumber>
    </submittedName>
</protein>
<evidence type="ECO:0000256" key="3">
    <source>
        <dbReference type="ARBA" id="ARBA00022691"/>
    </source>
</evidence>
<evidence type="ECO:0000259" key="4">
    <source>
        <dbReference type="Pfam" id="PF10672"/>
    </source>
</evidence>
<dbReference type="EC" id="2.1.1.191" evidence="5"/>
<name>A0A518EYI3_9BACT</name>
<sequence>MLGAMTLTQESLQRALDARADLIHDLASELTTCYRLFHGAVEGRPGLTIDRYGPVFLAQTWDEKLSDAELKVFLDAAGDLTPVYNHRAKPVDFEAHFPMEPIEAVGDELGMTYDVRPRHRGQDPLLFLDFRAARRRVRLEARGRSVLNLFAYTCSMGQIAHSADASHVLNIDFASSALDVGRANVPRNHPGAGTLEFFQSDCLPALWQLAGKSLPRRRARAPYIEPQEFDIVVLDPPRLSKSRFGTVDVVGDYPTLLKPCVQICGAGGHLLATNHVPSVNLDDWIAVVRRTVEKAERRIEALEILAPEADFPSFDGSHPLKMVWLTLD</sequence>
<dbReference type="PANTHER" id="PTHR43042:SF3">
    <property type="entry name" value="RIBOSOMAL RNA LARGE SUBUNIT METHYLTRANSFERASE YWBD-RELATED"/>
    <property type="match status" value="1"/>
</dbReference>
<dbReference type="PANTHER" id="PTHR43042">
    <property type="entry name" value="SAM-DEPENDENT METHYLTRANSFERASE"/>
    <property type="match status" value="1"/>
</dbReference>
<evidence type="ECO:0000256" key="1">
    <source>
        <dbReference type="ARBA" id="ARBA00022603"/>
    </source>
</evidence>
<dbReference type="SUPFAM" id="SSF53335">
    <property type="entry name" value="S-adenosyl-L-methionine-dependent methyltransferases"/>
    <property type="match status" value="1"/>
</dbReference>
<evidence type="ECO:0000313" key="6">
    <source>
        <dbReference type="Proteomes" id="UP000320390"/>
    </source>
</evidence>
<evidence type="ECO:0000256" key="2">
    <source>
        <dbReference type="ARBA" id="ARBA00022679"/>
    </source>
</evidence>
<dbReference type="Pfam" id="PF10672">
    <property type="entry name" value="Methyltrans_SAM"/>
    <property type="match status" value="1"/>
</dbReference>
<keyword evidence="2 5" id="KW-0808">Transferase</keyword>
<dbReference type="GO" id="GO:0032259">
    <property type="term" value="P:methylation"/>
    <property type="evidence" value="ECO:0007669"/>
    <property type="project" value="UniProtKB-KW"/>
</dbReference>
<dbReference type="Gene3D" id="3.40.50.150">
    <property type="entry name" value="Vaccinia Virus protein VP39"/>
    <property type="match status" value="1"/>
</dbReference>
<feature type="domain" description="S-adenosylmethionine-dependent methyltransferase" evidence="4">
    <location>
        <begin position="83"/>
        <end position="322"/>
    </location>
</feature>
<dbReference type="InterPro" id="IPR019614">
    <property type="entry name" value="SAM-dep_methyl-trfase"/>
</dbReference>
<keyword evidence="3" id="KW-0949">S-adenosyl-L-methionine</keyword>
<dbReference type="Proteomes" id="UP000320390">
    <property type="component" value="Chromosome"/>
</dbReference>
<keyword evidence="6" id="KW-1185">Reference proteome</keyword>
<accession>A0A518EYI3</accession>
<dbReference type="GO" id="GO:0008168">
    <property type="term" value="F:methyltransferase activity"/>
    <property type="evidence" value="ECO:0007669"/>
    <property type="project" value="UniProtKB-KW"/>
</dbReference>
<reference evidence="5 6" key="1">
    <citation type="submission" date="2019-02" db="EMBL/GenBank/DDBJ databases">
        <title>Deep-cultivation of Planctomycetes and their phenomic and genomic characterization uncovers novel biology.</title>
        <authorList>
            <person name="Wiegand S."/>
            <person name="Jogler M."/>
            <person name="Boedeker C."/>
            <person name="Pinto D."/>
            <person name="Vollmers J."/>
            <person name="Rivas-Marin E."/>
            <person name="Kohn T."/>
            <person name="Peeters S.H."/>
            <person name="Heuer A."/>
            <person name="Rast P."/>
            <person name="Oberbeckmann S."/>
            <person name="Bunk B."/>
            <person name="Jeske O."/>
            <person name="Meyerdierks A."/>
            <person name="Storesund J.E."/>
            <person name="Kallscheuer N."/>
            <person name="Luecker S."/>
            <person name="Lage O.M."/>
            <person name="Pohl T."/>
            <person name="Merkel B.J."/>
            <person name="Hornburger P."/>
            <person name="Mueller R.-W."/>
            <person name="Bruemmer F."/>
            <person name="Labrenz M."/>
            <person name="Spormann A.M."/>
            <person name="Op den Camp H."/>
            <person name="Overmann J."/>
            <person name="Amann R."/>
            <person name="Jetten M.S.M."/>
            <person name="Mascher T."/>
            <person name="Medema M.H."/>
            <person name="Devos D.P."/>
            <person name="Kaster A.-K."/>
            <person name="Ovreas L."/>
            <person name="Rohde M."/>
            <person name="Galperin M.Y."/>
            <person name="Jogler C."/>
        </authorList>
    </citation>
    <scope>NUCLEOTIDE SEQUENCE [LARGE SCALE GENOMIC DNA]</scope>
    <source>
        <strain evidence="5 6">Poly30</strain>
    </source>
</reference>
<dbReference type="AlphaFoldDB" id="A0A518EYI3"/>
<evidence type="ECO:0000313" key="5">
    <source>
        <dbReference type="EMBL" id="QDV09151.1"/>
    </source>
</evidence>
<gene>
    <name evidence="5" type="primary">rlmI_3</name>
    <name evidence="5" type="ORF">Poly30_47080</name>
</gene>
<dbReference type="OrthoDB" id="9809404at2"/>